<keyword evidence="2 4" id="KW-0238">DNA-binding</keyword>
<dbReference type="Proteomes" id="UP000029577">
    <property type="component" value="Unassembled WGS sequence"/>
</dbReference>
<evidence type="ECO:0000256" key="2">
    <source>
        <dbReference type="ARBA" id="ARBA00023125"/>
    </source>
</evidence>
<evidence type="ECO:0000313" key="7">
    <source>
        <dbReference type="Proteomes" id="UP000029577"/>
    </source>
</evidence>
<dbReference type="OrthoDB" id="116240at2"/>
<keyword evidence="7" id="KW-1185">Reference proteome</keyword>
<keyword evidence="1" id="KW-0805">Transcription regulation</keyword>
<protein>
    <submittedName>
        <fullName evidence="6">TetR family transcriptional regulator</fullName>
    </submittedName>
</protein>
<dbReference type="RefSeq" id="WP_038021009.1">
    <property type="nucleotide sequence ID" value="NZ_JPKR02000003.1"/>
</dbReference>
<dbReference type="InterPro" id="IPR036271">
    <property type="entry name" value="Tet_transcr_reg_TetR-rel_C_sf"/>
</dbReference>
<accession>A0A095UBR6</accession>
<dbReference type="InterPro" id="IPR009057">
    <property type="entry name" value="Homeodomain-like_sf"/>
</dbReference>
<comment type="caution">
    <text evidence="6">The sequence shown here is derived from an EMBL/GenBank/DDBJ whole genome shotgun (WGS) entry which is preliminary data.</text>
</comment>
<dbReference type="eggNOG" id="COG1309">
    <property type="taxonomic scope" value="Bacteria"/>
</dbReference>
<dbReference type="AlphaFoldDB" id="A0A095UBR6"/>
<evidence type="ECO:0000313" key="6">
    <source>
        <dbReference type="EMBL" id="KGD71893.1"/>
    </source>
</evidence>
<dbReference type="PRINTS" id="PR00455">
    <property type="entry name" value="HTHTETR"/>
</dbReference>
<evidence type="ECO:0000256" key="4">
    <source>
        <dbReference type="PROSITE-ProRule" id="PRU00335"/>
    </source>
</evidence>
<dbReference type="PANTHER" id="PTHR47506">
    <property type="entry name" value="TRANSCRIPTIONAL REGULATORY PROTEIN"/>
    <property type="match status" value="1"/>
</dbReference>
<organism evidence="6 7">
    <name type="scientific">Tatumella morbirosei</name>
    <dbReference type="NCBI Taxonomy" id="642227"/>
    <lineage>
        <taxon>Bacteria</taxon>
        <taxon>Pseudomonadati</taxon>
        <taxon>Pseudomonadota</taxon>
        <taxon>Gammaproteobacteria</taxon>
        <taxon>Enterobacterales</taxon>
        <taxon>Erwiniaceae</taxon>
        <taxon>Tatumella</taxon>
    </lineage>
</organism>
<dbReference type="STRING" id="642227.HA49_13770"/>
<feature type="domain" description="HTH tetR-type" evidence="5">
    <location>
        <begin position="5"/>
        <end position="65"/>
    </location>
</feature>
<dbReference type="GO" id="GO:0003677">
    <property type="term" value="F:DNA binding"/>
    <property type="evidence" value="ECO:0007669"/>
    <property type="project" value="UniProtKB-UniRule"/>
</dbReference>
<dbReference type="PANTHER" id="PTHR47506:SF1">
    <property type="entry name" value="HTH-TYPE TRANSCRIPTIONAL REGULATOR YJDC"/>
    <property type="match status" value="1"/>
</dbReference>
<dbReference type="Pfam" id="PF00440">
    <property type="entry name" value="TetR_N"/>
    <property type="match status" value="1"/>
</dbReference>
<evidence type="ECO:0000256" key="1">
    <source>
        <dbReference type="ARBA" id="ARBA00023015"/>
    </source>
</evidence>
<proteinExistence type="predicted"/>
<gene>
    <name evidence="6" type="ORF">HA49_13770</name>
</gene>
<name>A0A095UBR6_9GAMM</name>
<dbReference type="InterPro" id="IPR001647">
    <property type="entry name" value="HTH_TetR"/>
</dbReference>
<dbReference type="SUPFAM" id="SSF46689">
    <property type="entry name" value="Homeodomain-like"/>
    <property type="match status" value="1"/>
</dbReference>
<evidence type="ECO:0000256" key="3">
    <source>
        <dbReference type="ARBA" id="ARBA00023163"/>
    </source>
</evidence>
<dbReference type="Gene3D" id="1.10.357.10">
    <property type="entry name" value="Tetracycline Repressor, domain 2"/>
    <property type="match status" value="1"/>
</dbReference>
<dbReference type="PROSITE" id="PS50977">
    <property type="entry name" value="HTH_TETR_2"/>
    <property type="match status" value="1"/>
</dbReference>
<keyword evidence="3" id="KW-0804">Transcription</keyword>
<dbReference type="SUPFAM" id="SSF48498">
    <property type="entry name" value="Tetracyclin repressor-like, C-terminal domain"/>
    <property type="match status" value="1"/>
</dbReference>
<feature type="DNA-binding region" description="H-T-H motif" evidence="4">
    <location>
        <begin position="28"/>
        <end position="47"/>
    </location>
</feature>
<evidence type="ECO:0000259" key="5">
    <source>
        <dbReference type="PROSITE" id="PS50977"/>
    </source>
</evidence>
<dbReference type="EMBL" id="JPKR02000003">
    <property type="protein sequence ID" value="KGD71893.1"/>
    <property type="molecule type" value="Genomic_DNA"/>
</dbReference>
<sequence>MTKPSAARERILETAHDLFYRAGIRASGVDLIIREAAVTKVTFYRHFPSKNQLILEFLDYRHQRWMRWFRESLQYCRVEGLPLDQAIGQTMAQWFNSEDFRGCAFTNTAAELGDMLPEALERVREHKRDMTVTIAGLLAAYAGGQTQAAMIAMAVDGAIVTAQRGEPVAQCIALLSDLTRRVISP</sequence>
<reference evidence="6" key="1">
    <citation type="submission" date="2014-12" db="EMBL/GenBank/DDBJ databases">
        <title>The draft genome of the Tatumella morbirosei type strain, LMG23360T isolated from pineapple rot.</title>
        <authorList>
            <person name="Smits T.H."/>
            <person name="Palmer M."/>
            <person name="Venter S.N."/>
            <person name="Duffy B."/>
            <person name="Steenkamp E.T."/>
            <person name="Chan W.Y."/>
            <person name="Coutinho T.A."/>
            <person name="Coetzee M.P."/>
            <person name="De Maayer P."/>
        </authorList>
    </citation>
    <scope>NUCLEOTIDE SEQUENCE [LARGE SCALE GENOMIC DNA]</scope>
    <source>
        <strain evidence="6">LMG 23360</strain>
    </source>
</reference>